<dbReference type="AlphaFoldDB" id="A0A816DIV2"/>
<gene>
    <name evidence="1" type="ORF">GPM918_LOCUS44818</name>
    <name evidence="2" type="ORF">SRO942_LOCUS46876</name>
</gene>
<comment type="caution">
    <text evidence="1">The sequence shown here is derived from an EMBL/GenBank/DDBJ whole genome shotgun (WGS) entry which is preliminary data.</text>
</comment>
<dbReference type="EMBL" id="CAJOBC010115187">
    <property type="protein sequence ID" value="CAF4548191.1"/>
    <property type="molecule type" value="Genomic_DNA"/>
</dbReference>
<evidence type="ECO:0000313" key="2">
    <source>
        <dbReference type="EMBL" id="CAF4548191.1"/>
    </source>
</evidence>
<dbReference type="Proteomes" id="UP000663829">
    <property type="component" value="Unassembled WGS sequence"/>
</dbReference>
<reference evidence="1" key="1">
    <citation type="submission" date="2021-02" db="EMBL/GenBank/DDBJ databases">
        <authorList>
            <person name="Nowell W R."/>
        </authorList>
    </citation>
    <scope>NUCLEOTIDE SEQUENCE</scope>
</reference>
<proteinExistence type="predicted"/>
<accession>A0A816DIV2</accession>
<evidence type="ECO:0000313" key="3">
    <source>
        <dbReference type="Proteomes" id="UP000663829"/>
    </source>
</evidence>
<dbReference type="EMBL" id="CAJNOQ010046539">
    <property type="protein sequence ID" value="CAF1639056.1"/>
    <property type="molecule type" value="Genomic_DNA"/>
</dbReference>
<feature type="non-terminal residue" evidence="1">
    <location>
        <position position="1"/>
    </location>
</feature>
<sequence length="142" mass="16684">FTYYPRIPKVYGCATAIDLASWWTLYDGPMNATDFDYMKYVQWLRGIKWTPELAAKWQAFYNDSERILITGTGGNLQFDAIYIPKYKDLDSADCKNSKSLNVRNRRSTINKTECRYNNSVQHFQTNSILFTMILCIIHYFKS</sequence>
<name>A0A816DIV2_9BILA</name>
<organism evidence="1 3">
    <name type="scientific">Didymodactylos carnosus</name>
    <dbReference type="NCBI Taxonomy" id="1234261"/>
    <lineage>
        <taxon>Eukaryota</taxon>
        <taxon>Metazoa</taxon>
        <taxon>Spiralia</taxon>
        <taxon>Gnathifera</taxon>
        <taxon>Rotifera</taxon>
        <taxon>Eurotatoria</taxon>
        <taxon>Bdelloidea</taxon>
        <taxon>Philodinida</taxon>
        <taxon>Philodinidae</taxon>
        <taxon>Didymodactylos</taxon>
    </lineage>
</organism>
<dbReference type="OrthoDB" id="10055646at2759"/>
<evidence type="ECO:0000313" key="1">
    <source>
        <dbReference type="EMBL" id="CAF1639056.1"/>
    </source>
</evidence>
<dbReference type="Proteomes" id="UP000681722">
    <property type="component" value="Unassembled WGS sequence"/>
</dbReference>
<keyword evidence="3" id="KW-1185">Reference proteome</keyword>
<protein>
    <submittedName>
        <fullName evidence="1">Uncharacterized protein</fullName>
    </submittedName>
</protein>